<dbReference type="GO" id="GO:0016020">
    <property type="term" value="C:membrane"/>
    <property type="evidence" value="ECO:0007669"/>
    <property type="project" value="UniProtKB-SubCell"/>
</dbReference>
<feature type="transmembrane region" description="Helical" evidence="5">
    <location>
        <begin position="100"/>
        <end position="119"/>
    </location>
</feature>
<evidence type="ECO:0000256" key="1">
    <source>
        <dbReference type="ARBA" id="ARBA00004141"/>
    </source>
</evidence>
<feature type="transmembrane region" description="Helical" evidence="5">
    <location>
        <begin position="243"/>
        <end position="262"/>
    </location>
</feature>
<evidence type="ECO:0000313" key="8">
    <source>
        <dbReference type="EMBL" id="CAB4679445.1"/>
    </source>
</evidence>
<keyword evidence="4 5" id="KW-0472">Membrane</keyword>
<sequence length="614" mass="67084">MGTRRVNEVFISWALLVSAATTLFFWSPGLDVFNLPKTAVLLIGSAGCLGGAFYLFKYNGLTRKIGLTFYAAAAALYLLQIAVGPAGLDRTLWGAYSRANGAMSYLSIIFIAITVLLSARISNVNRIFQILALALFLNATYGYLQYSGHDFVDWVNPYNPIIGTLGNPNFSSSILGLASLATICYATFASSSIYIKAALGVLGLAGVILSYLTASIQGPLIFVVGLTVAALGSLWISNKKAVFYPLSALVVVGSTFLIYSMYGYGPLGATLFQYTLKLRFRYWQAAIEMMQNHPWLGVGVDSYGEYFRRSKPLALILSNGPELMTNNSHSTPFQLGATLGVPFFLIYVSLQIYVIIRFIKAFRNPTENAKPLLALFSIWVAFQLQSLISLDQLGLSIWGWVLGAAIIGLSFDGVAVVLPPVVKGPKKVERTKEVTPAFLKPGIAIGAIVGFMIALVPIRADLAMKAAMETPWSQEDEASKQARLATLTAAIKTLEHDPTYVSQAITEVYKMGKIEEGLALAKVGAALHPESFDSQFMVVDMLEQNQIWKDAIPYRKRTSELDPMNWNVWMAYARDLENTGDKAGAKFALNKVLEFTNDPKFIADAKNGLTRLGF</sequence>
<dbReference type="Gene3D" id="1.25.40.10">
    <property type="entry name" value="Tetratricopeptide repeat domain"/>
    <property type="match status" value="1"/>
</dbReference>
<evidence type="ECO:0000313" key="10">
    <source>
        <dbReference type="EMBL" id="CAB4864693.1"/>
    </source>
</evidence>
<reference evidence="8" key="1">
    <citation type="submission" date="2020-05" db="EMBL/GenBank/DDBJ databases">
        <authorList>
            <person name="Chiriac C."/>
            <person name="Salcher M."/>
            <person name="Ghai R."/>
            <person name="Kavagutti S V."/>
        </authorList>
    </citation>
    <scope>NUCLEOTIDE SEQUENCE</scope>
</reference>
<keyword evidence="3 5" id="KW-1133">Transmembrane helix</keyword>
<feature type="transmembrane region" description="Helical" evidence="5">
    <location>
        <begin position="170"/>
        <end position="188"/>
    </location>
</feature>
<feature type="transmembrane region" description="Helical" evidence="5">
    <location>
        <begin position="396"/>
        <end position="418"/>
    </location>
</feature>
<feature type="transmembrane region" description="Helical" evidence="5">
    <location>
        <begin position="68"/>
        <end position="88"/>
    </location>
</feature>
<proteinExistence type="predicted"/>
<dbReference type="InterPro" id="IPR011990">
    <property type="entry name" value="TPR-like_helical_dom_sf"/>
</dbReference>
<name>A0A6J6N3M5_9ZZZZ</name>
<evidence type="ECO:0000256" key="3">
    <source>
        <dbReference type="ARBA" id="ARBA00022989"/>
    </source>
</evidence>
<feature type="domain" description="O-antigen ligase-related" evidence="6">
    <location>
        <begin position="209"/>
        <end position="348"/>
    </location>
</feature>
<dbReference type="EMBL" id="CAEZXH010000016">
    <property type="protein sequence ID" value="CAB4679445.1"/>
    <property type="molecule type" value="Genomic_DNA"/>
</dbReference>
<evidence type="ECO:0000313" key="7">
    <source>
        <dbReference type="EMBL" id="CAB4607635.1"/>
    </source>
</evidence>
<feature type="transmembrane region" description="Helical" evidence="5">
    <location>
        <begin position="126"/>
        <end position="144"/>
    </location>
</feature>
<organism evidence="8">
    <name type="scientific">freshwater metagenome</name>
    <dbReference type="NCBI Taxonomy" id="449393"/>
    <lineage>
        <taxon>unclassified sequences</taxon>
        <taxon>metagenomes</taxon>
        <taxon>ecological metagenomes</taxon>
    </lineage>
</organism>
<feature type="transmembrane region" description="Helical" evidence="5">
    <location>
        <begin position="9"/>
        <end position="26"/>
    </location>
</feature>
<evidence type="ECO:0000259" key="6">
    <source>
        <dbReference type="Pfam" id="PF04932"/>
    </source>
</evidence>
<evidence type="ECO:0000256" key="2">
    <source>
        <dbReference type="ARBA" id="ARBA00022692"/>
    </source>
</evidence>
<dbReference type="EMBL" id="CAEZUJ010000072">
    <property type="protein sequence ID" value="CAB4607635.1"/>
    <property type="molecule type" value="Genomic_DNA"/>
</dbReference>
<dbReference type="EMBL" id="CAFBLI010000034">
    <property type="protein sequence ID" value="CAB4864693.1"/>
    <property type="molecule type" value="Genomic_DNA"/>
</dbReference>
<feature type="transmembrane region" description="Helical" evidence="5">
    <location>
        <begin position="218"/>
        <end position="236"/>
    </location>
</feature>
<feature type="transmembrane region" description="Helical" evidence="5">
    <location>
        <begin position="371"/>
        <end position="390"/>
    </location>
</feature>
<dbReference type="AlphaFoldDB" id="A0A6J6N3M5"/>
<dbReference type="EMBL" id="CAEZZS010000018">
    <property type="protein sequence ID" value="CAB4774334.1"/>
    <property type="molecule type" value="Genomic_DNA"/>
</dbReference>
<dbReference type="InterPro" id="IPR007016">
    <property type="entry name" value="O-antigen_ligase-rel_domated"/>
</dbReference>
<dbReference type="PANTHER" id="PTHR37422:SF23">
    <property type="entry name" value="TEICHURONIC ACID BIOSYNTHESIS PROTEIN TUAE"/>
    <property type="match status" value="1"/>
</dbReference>
<keyword evidence="2 5" id="KW-0812">Transmembrane</keyword>
<feature type="transmembrane region" description="Helical" evidence="5">
    <location>
        <begin position="38"/>
        <end position="56"/>
    </location>
</feature>
<evidence type="ECO:0000256" key="5">
    <source>
        <dbReference type="SAM" id="Phobius"/>
    </source>
</evidence>
<feature type="transmembrane region" description="Helical" evidence="5">
    <location>
        <begin position="438"/>
        <end position="458"/>
    </location>
</feature>
<comment type="subcellular location">
    <subcellularLocation>
        <location evidence="1">Membrane</location>
        <topology evidence="1">Multi-pass membrane protein</topology>
    </subcellularLocation>
</comment>
<accession>A0A6J6N3M5</accession>
<dbReference type="InterPro" id="IPR051533">
    <property type="entry name" value="WaaL-like"/>
</dbReference>
<feature type="transmembrane region" description="Helical" evidence="5">
    <location>
        <begin position="333"/>
        <end position="359"/>
    </location>
</feature>
<dbReference type="SUPFAM" id="SSF48452">
    <property type="entry name" value="TPR-like"/>
    <property type="match status" value="1"/>
</dbReference>
<protein>
    <submittedName>
        <fullName evidence="8">Unannotated protein</fullName>
    </submittedName>
</protein>
<evidence type="ECO:0000313" key="9">
    <source>
        <dbReference type="EMBL" id="CAB4774334.1"/>
    </source>
</evidence>
<dbReference type="PANTHER" id="PTHR37422">
    <property type="entry name" value="TEICHURONIC ACID BIOSYNTHESIS PROTEIN TUAE"/>
    <property type="match status" value="1"/>
</dbReference>
<evidence type="ECO:0000256" key="4">
    <source>
        <dbReference type="ARBA" id="ARBA00023136"/>
    </source>
</evidence>
<feature type="transmembrane region" description="Helical" evidence="5">
    <location>
        <begin position="193"/>
        <end position="212"/>
    </location>
</feature>
<dbReference type="Pfam" id="PF04932">
    <property type="entry name" value="Wzy_C"/>
    <property type="match status" value="1"/>
</dbReference>
<gene>
    <name evidence="7" type="ORF">UFOPK1811_01223</name>
    <name evidence="8" type="ORF">UFOPK2360_00428</name>
    <name evidence="9" type="ORF">UFOPK2922_00551</name>
    <name evidence="10" type="ORF">UFOPK3306_00617</name>
</gene>